<feature type="transmembrane region" description="Helical" evidence="1">
    <location>
        <begin position="6"/>
        <end position="31"/>
    </location>
</feature>
<keyword evidence="1" id="KW-0472">Membrane</keyword>
<protein>
    <submittedName>
        <fullName evidence="2">ATP synthase F0 subunit 8</fullName>
    </submittedName>
</protein>
<dbReference type="AlphaFoldDB" id="A0A343KGM8"/>
<evidence type="ECO:0000256" key="1">
    <source>
        <dbReference type="SAM" id="Phobius"/>
    </source>
</evidence>
<sequence>MPQMAPILWLMLFFMFTLLFIMFNMMVYFIFKSNKYTMLKKLIIDQMNWKW</sequence>
<geneLocation type="mitochondrion" evidence="2"/>
<accession>A0A343KGM8</accession>
<dbReference type="EMBL" id="KY039134">
    <property type="protein sequence ID" value="ATF28620.1"/>
    <property type="molecule type" value="Genomic_DNA"/>
</dbReference>
<keyword evidence="1" id="KW-0812">Transmembrane</keyword>
<reference evidence="2" key="1">
    <citation type="journal article" date="2017" name="Sci. Rep.">
        <title>Deep-level phylogeny of Cicadomorpha inferred from mitochondrial genomes sequenced by NGS.</title>
        <authorList>
            <person name="Song N."/>
            <person name="Cai W."/>
            <person name="Li H."/>
        </authorList>
    </citation>
    <scope>NUCLEOTIDE SEQUENCE</scope>
</reference>
<proteinExistence type="predicted"/>
<name>A0A343KGM8_9HEMI</name>
<evidence type="ECO:0000313" key="2">
    <source>
        <dbReference type="EMBL" id="ATF28620.1"/>
    </source>
</evidence>
<keyword evidence="1" id="KW-1133">Transmembrane helix</keyword>
<organism evidence="2">
    <name type="scientific">Peuceptyelus minutus</name>
    <dbReference type="NCBI Taxonomy" id="2040463"/>
    <lineage>
        <taxon>Eukaryota</taxon>
        <taxon>Metazoa</taxon>
        <taxon>Ecdysozoa</taxon>
        <taxon>Arthropoda</taxon>
        <taxon>Hexapoda</taxon>
        <taxon>Insecta</taxon>
        <taxon>Pterygota</taxon>
        <taxon>Neoptera</taxon>
        <taxon>Paraneoptera</taxon>
        <taxon>Hemiptera</taxon>
        <taxon>Auchenorrhyncha</taxon>
        <taxon>Cercopoidea</taxon>
        <taxon>Aphrophoridae</taxon>
        <taxon>Peuceptyelus</taxon>
    </lineage>
</organism>
<gene>
    <name evidence="2" type="primary">atp8</name>
</gene>
<keyword evidence="2" id="KW-0496">Mitochondrion</keyword>